<reference evidence="3 5" key="2">
    <citation type="journal article" date="2018" name="Microb. Genom.">
        <title>Deciphering the unexplored Leptospira diversity from soils uncovers genomic evolution to virulence.</title>
        <authorList>
            <person name="Thibeaux R."/>
            <person name="Iraola G."/>
            <person name="Ferres I."/>
            <person name="Bierque E."/>
            <person name="Girault D."/>
            <person name="Soupe-Gilbert M.E."/>
            <person name="Picardeau M."/>
            <person name="Goarant C."/>
        </authorList>
    </citation>
    <scope>NUCLEOTIDE SEQUENCE [LARGE SCALE GENOMIC DNA]</scope>
    <source>
        <strain evidence="3 5">ATI7-C-A5</strain>
    </source>
</reference>
<dbReference type="EMBL" id="NPEF01000049">
    <property type="protein sequence ID" value="PJZ93688.1"/>
    <property type="molecule type" value="Genomic_DNA"/>
</dbReference>
<evidence type="ECO:0000259" key="2">
    <source>
        <dbReference type="Pfam" id="PF21821"/>
    </source>
</evidence>
<evidence type="ECO:0000313" key="5">
    <source>
        <dbReference type="Proteomes" id="UP000232122"/>
    </source>
</evidence>
<dbReference type="Proteomes" id="UP000232122">
    <property type="component" value="Unassembled WGS sequence"/>
</dbReference>
<dbReference type="InterPro" id="IPR048494">
    <property type="entry name" value="Dit-like_N"/>
</dbReference>
<dbReference type="RefSeq" id="WP_100764817.1">
    <property type="nucleotide sequence ID" value="NZ_NPEF02000010.1"/>
</dbReference>
<accession>A0A2N0BAZ5</accession>
<name>A0A2N0BAZ5_9LEPT</name>
<evidence type="ECO:0000256" key="1">
    <source>
        <dbReference type="SAM" id="MobiDB-lite"/>
    </source>
</evidence>
<keyword evidence="5" id="KW-1185">Reference proteome</keyword>
<evidence type="ECO:0000313" key="4">
    <source>
        <dbReference type="EMBL" id="PJZ93688.1"/>
    </source>
</evidence>
<feature type="region of interest" description="Disordered" evidence="1">
    <location>
        <begin position="176"/>
        <end position="205"/>
    </location>
</feature>
<dbReference type="OrthoDB" id="341780at2"/>
<organism evidence="4">
    <name type="scientific">Leptospira ellisii</name>
    <dbReference type="NCBI Taxonomy" id="2023197"/>
    <lineage>
        <taxon>Bacteria</taxon>
        <taxon>Pseudomonadati</taxon>
        <taxon>Spirochaetota</taxon>
        <taxon>Spirochaetia</taxon>
        <taxon>Leptospirales</taxon>
        <taxon>Leptospiraceae</taxon>
        <taxon>Leptospira</taxon>
    </lineage>
</organism>
<reference evidence="4" key="1">
    <citation type="submission" date="2017-07" db="EMBL/GenBank/DDBJ databases">
        <title>Leptospira spp. isolated from tropical soils.</title>
        <authorList>
            <person name="Thibeaux R."/>
            <person name="Iraola G."/>
            <person name="Ferres I."/>
            <person name="Bierque E."/>
            <person name="Girault D."/>
            <person name="Soupe-Gilbert M.-E."/>
            <person name="Picardeau M."/>
            <person name="Goarant C."/>
        </authorList>
    </citation>
    <scope>NUCLEOTIDE SEQUENCE [LARGE SCALE GENOMIC DNA]</scope>
    <source>
        <strain evidence="4">ATI7-C-A5</strain>
    </source>
</reference>
<dbReference type="AlphaFoldDB" id="A0A2N0BAZ5"/>
<feature type="domain" description="Dit-like phage tail protein N-terminal" evidence="2">
    <location>
        <begin position="22"/>
        <end position="104"/>
    </location>
</feature>
<dbReference type="Pfam" id="PF21821">
    <property type="entry name" value="Dit_like"/>
    <property type="match status" value="1"/>
</dbReference>
<gene>
    <name evidence="3" type="ORF">CH379_009330</name>
    <name evidence="4" type="ORF">CH379_06550</name>
</gene>
<proteinExistence type="predicted"/>
<protein>
    <recommendedName>
        <fullName evidence="2">Dit-like phage tail protein N-terminal domain-containing protein</fullName>
    </recommendedName>
</protein>
<comment type="caution">
    <text evidence="4">The sequence shown here is derived from an EMBL/GenBank/DDBJ whole genome shotgun (WGS) entry which is preliminary data.</text>
</comment>
<reference evidence="3" key="3">
    <citation type="submission" date="2023-10" db="EMBL/GenBank/DDBJ databases">
        <authorList>
            <person name="Picardeau M."/>
            <person name="Thibeaux R."/>
        </authorList>
    </citation>
    <scope>NUCLEOTIDE SEQUENCE</scope>
    <source>
        <strain evidence="3">ATI7-C-A5</strain>
    </source>
</reference>
<sequence length="205" mass="22276">MGILTGRDRIALTDGDDDVELNVSIDIQHSYPAEITRHTVENEKGKTSITDHVVPGQRGISLNVFVSSSVDATSLSRRSVDDKLEILVRWQSQGTLVTLLGYETGGILSKILSLLPSSFRYVQPDDPEKRYLGRSRDEIPNLMIGDMNLQEGKNTGDDVALGLSLFPVVIAEAKTRASNEVKSAGKRSVQKQSKSGEPVSGKGPK</sequence>
<dbReference type="EMBL" id="NPEF02000010">
    <property type="protein sequence ID" value="MDV6235827.1"/>
    <property type="molecule type" value="Genomic_DNA"/>
</dbReference>
<evidence type="ECO:0000313" key="3">
    <source>
        <dbReference type="EMBL" id="MDV6235827.1"/>
    </source>
</evidence>